<evidence type="ECO:0000256" key="4">
    <source>
        <dbReference type="SAM" id="SignalP"/>
    </source>
</evidence>
<dbReference type="InterPro" id="IPR036179">
    <property type="entry name" value="Ig-like_dom_sf"/>
</dbReference>
<feature type="signal peptide" evidence="4">
    <location>
        <begin position="1"/>
        <end position="22"/>
    </location>
</feature>
<dbReference type="Gene3D" id="2.60.120.290">
    <property type="entry name" value="Spermadhesin, CUB domain"/>
    <property type="match status" value="1"/>
</dbReference>
<evidence type="ECO:0000256" key="3">
    <source>
        <dbReference type="PROSITE-ProRule" id="PRU00059"/>
    </source>
</evidence>
<keyword evidence="8" id="KW-1185">Reference proteome</keyword>
<evidence type="ECO:0000313" key="7">
    <source>
        <dbReference type="EMBL" id="KAJ7393960.1"/>
    </source>
</evidence>
<dbReference type="InterPro" id="IPR007110">
    <property type="entry name" value="Ig-like_dom"/>
</dbReference>
<dbReference type="AlphaFoldDB" id="A0A9X0DBK9"/>
<dbReference type="EMBL" id="MU825397">
    <property type="protein sequence ID" value="KAJ7393960.1"/>
    <property type="molecule type" value="Genomic_DNA"/>
</dbReference>
<evidence type="ECO:0000313" key="8">
    <source>
        <dbReference type="Proteomes" id="UP001163046"/>
    </source>
</evidence>
<evidence type="ECO:0000259" key="6">
    <source>
        <dbReference type="PROSITE" id="PS50835"/>
    </source>
</evidence>
<dbReference type="InterPro" id="IPR035914">
    <property type="entry name" value="Sperma_CUB_dom_sf"/>
</dbReference>
<comment type="caution">
    <text evidence="7">The sequence shown here is derived from an EMBL/GenBank/DDBJ whole genome shotgun (WGS) entry which is preliminary data.</text>
</comment>
<dbReference type="SMART" id="SM00042">
    <property type="entry name" value="CUB"/>
    <property type="match status" value="1"/>
</dbReference>
<dbReference type="PANTHER" id="PTHR24251">
    <property type="entry name" value="OVOCHYMASE-RELATED"/>
    <property type="match status" value="1"/>
</dbReference>
<evidence type="ECO:0000256" key="1">
    <source>
        <dbReference type="ARBA" id="ARBA00022737"/>
    </source>
</evidence>
<comment type="caution">
    <text evidence="3">Lacks conserved residue(s) required for the propagation of feature annotation.</text>
</comment>
<dbReference type="OrthoDB" id="6012003at2759"/>
<feature type="domain" description="Ig-like" evidence="6">
    <location>
        <begin position="221"/>
        <end position="304"/>
    </location>
</feature>
<evidence type="ECO:0000259" key="5">
    <source>
        <dbReference type="PROSITE" id="PS01180"/>
    </source>
</evidence>
<dbReference type="PROSITE" id="PS01180">
    <property type="entry name" value="CUB"/>
    <property type="match status" value="1"/>
</dbReference>
<keyword evidence="2" id="KW-1015">Disulfide bond</keyword>
<protein>
    <submittedName>
        <fullName evidence="7">G2F domain</fullName>
    </submittedName>
</protein>
<dbReference type="SUPFAM" id="SSF49854">
    <property type="entry name" value="Spermadhesin, CUB domain"/>
    <property type="match status" value="1"/>
</dbReference>
<keyword evidence="4" id="KW-0732">Signal</keyword>
<dbReference type="PROSITE" id="PS50835">
    <property type="entry name" value="IG_LIKE"/>
    <property type="match status" value="1"/>
</dbReference>
<dbReference type="InterPro" id="IPR000859">
    <property type="entry name" value="CUB_dom"/>
</dbReference>
<dbReference type="Gene3D" id="2.60.40.10">
    <property type="entry name" value="Immunoglobulins"/>
    <property type="match status" value="1"/>
</dbReference>
<accession>A0A9X0DBK9</accession>
<feature type="domain" description="CUB" evidence="5">
    <location>
        <begin position="92"/>
        <end position="213"/>
    </location>
</feature>
<dbReference type="Pfam" id="PF00431">
    <property type="entry name" value="CUB"/>
    <property type="match status" value="1"/>
</dbReference>
<organism evidence="7 8">
    <name type="scientific">Desmophyllum pertusum</name>
    <dbReference type="NCBI Taxonomy" id="174260"/>
    <lineage>
        <taxon>Eukaryota</taxon>
        <taxon>Metazoa</taxon>
        <taxon>Cnidaria</taxon>
        <taxon>Anthozoa</taxon>
        <taxon>Hexacorallia</taxon>
        <taxon>Scleractinia</taxon>
        <taxon>Caryophylliina</taxon>
        <taxon>Caryophylliidae</taxon>
        <taxon>Desmophyllum</taxon>
    </lineage>
</organism>
<keyword evidence="1" id="KW-0677">Repeat</keyword>
<dbReference type="Proteomes" id="UP001163046">
    <property type="component" value="Unassembled WGS sequence"/>
</dbReference>
<proteinExistence type="predicted"/>
<dbReference type="Pfam" id="PF07679">
    <property type="entry name" value="I-set"/>
    <property type="match status" value="1"/>
</dbReference>
<sequence length="318" mass="35506">MKAIDRYMLWFVLHLFWNKGLTTYTTDPPTLSPYQTSFTTYHPTAFINTIPYGTSPPTACLISLNGMAGTFGDTLTMQQPPSTRPSVSTVPTMRTITPMTTAMTTRMTSPTTPSTSTASCIKYKQWKITVPNGHYIEMTLESINLGPFACLYDKYVIIKDGNLTSSNVLRIQCEPDAVPRNISSSGTEMLVERYSNSYRLSANTGFKARYKAKLLTDGEAPSFQSLLESVTVLYGSYYGQASQLLCQAQGAPAPVITWYNKDNKVLQKPSTSVLYKMSRYPRKGEYVCEAINPFGSKRKRFVVKTESKLLVFFTVVSN</sequence>
<dbReference type="CDD" id="cd00041">
    <property type="entry name" value="CUB"/>
    <property type="match status" value="1"/>
</dbReference>
<reference evidence="7" key="1">
    <citation type="submission" date="2023-01" db="EMBL/GenBank/DDBJ databases">
        <title>Genome assembly of the deep-sea coral Lophelia pertusa.</title>
        <authorList>
            <person name="Herrera S."/>
            <person name="Cordes E."/>
        </authorList>
    </citation>
    <scope>NUCLEOTIDE SEQUENCE</scope>
    <source>
        <strain evidence="7">USNM1676648</strain>
        <tissue evidence="7">Polyp</tissue>
    </source>
</reference>
<dbReference type="SUPFAM" id="SSF48726">
    <property type="entry name" value="Immunoglobulin"/>
    <property type="match status" value="1"/>
</dbReference>
<gene>
    <name evidence="7" type="primary">HMCN2_3</name>
    <name evidence="7" type="ORF">OS493_003629</name>
</gene>
<name>A0A9X0DBK9_9CNID</name>
<evidence type="ECO:0000256" key="2">
    <source>
        <dbReference type="ARBA" id="ARBA00023157"/>
    </source>
</evidence>
<dbReference type="InterPro" id="IPR013098">
    <property type="entry name" value="Ig_I-set"/>
</dbReference>
<dbReference type="InterPro" id="IPR013783">
    <property type="entry name" value="Ig-like_fold"/>
</dbReference>
<feature type="chain" id="PRO_5040951980" evidence="4">
    <location>
        <begin position="23"/>
        <end position="318"/>
    </location>
</feature>